<accession>A7AXU8</accession>
<evidence type="ECO:0000313" key="2">
    <source>
        <dbReference type="Proteomes" id="UP000004410"/>
    </source>
</evidence>
<comment type="caution">
    <text evidence="1">The sequence shown here is derived from an EMBL/GenBank/DDBJ whole genome shotgun (WGS) entry which is preliminary data.</text>
</comment>
<evidence type="ECO:0000313" key="1">
    <source>
        <dbReference type="EMBL" id="EDN79599.1"/>
    </source>
</evidence>
<protein>
    <submittedName>
        <fullName evidence="1">Uncharacterized protein</fullName>
    </submittedName>
</protein>
<dbReference type="EMBL" id="AAYG02000001">
    <property type="protein sequence ID" value="EDN79599.1"/>
    <property type="molecule type" value="Genomic_DNA"/>
</dbReference>
<reference evidence="1 2" key="2">
    <citation type="submission" date="2007-06" db="EMBL/GenBank/DDBJ databases">
        <title>Draft genome sequence of Ruminococcus gnavus (ATCC 29149).</title>
        <authorList>
            <person name="Sudarsanam P."/>
            <person name="Ley R."/>
            <person name="Guruge J."/>
            <person name="Turnbaugh P.J."/>
            <person name="Mahowald M."/>
            <person name="Liep D."/>
            <person name="Gordon J."/>
        </authorList>
    </citation>
    <scope>NUCLEOTIDE SEQUENCE [LARGE SCALE GENOMIC DNA]</scope>
    <source>
        <strain evidence="1 2">ATCC 29149</strain>
    </source>
</reference>
<sequence>MQQKLDESMTILSYPKCSVESDWLYISENQFIWNGDVYQVNSDKTVGKLPDDVSPEFDLDTICREHEKLLKRVIDK</sequence>
<organism evidence="1 2">
    <name type="scientific">Mediterraneibacter gnavus (strain ATCC 29149 / DSM 114966 / JCM 6515 / VPI C7-9)</name>
    <name type="common">Ruminococcus gnavus</name>
    <dbReference type="NCBI Taxonomy" id="411470"/>
    <lineage>
        <taxon>Bacteria</taxon>
        <taxon>Bacillati</taxon>
        <taxon>Bacillota</taxon>
        <taxon>Clostridia</taxon>
        <taxon>Lachnospirales</taxon>
        <taxon>Lachnospiraceae</taxon>
        <taxon>Mediterraneibacter</taxon>
    </lineage>
</organism>
<reference evidence="1 2" key="1">
    <citation type="submission" date="2007-04" db="EMBL/GenBank/DDBJ databases">
        <authorList>
            <person name="Fulton L."/>
            <person name="Clifton S."/>
            <person name="Fulton B."/>
            <person name="Xu J."/>
            <person name="Minx P."/>
            <person name="Pepin K.H."/>
            <person name="Johnson M."/>
            <person name="Thiruvilangam P."/>
            <person name="Bhonagiri V."/>
            <person name="Nash W.E."/>
            <person name="Mardis E.R."/>
            <person name="Wilson R.K."/>
        </authorList>
    </citation>
    <scope>NUCLEOTIDE SEQUENCE [LARGE SCALE GENOMIC DNA]</scope>
    <source>
        <strain evidence="1 2">ATCC 29149</strain>
    </source>
</reference>
<dbReference type="Proteomes" id="UP000004410">
    <property type="component" value="Unassembled WGS sequence"/>
</dbReference>
<dbReference type="AlphaFoldDB" id="A7AXU8"/>
<dbReference type="PaxDb" id="411470-RUMGNA_00113"/>
<gene>
    <name evidence="1" type="ORF">RUMGNA_00113</name>
</gene>
<proteinExistence type="predicted"/>
<name>A7AXU8_MEDG7</name>